<feature type="compositionally biased region" description="Polar residues" evidence="1">
    <location>
        <begin position="48"/>
        <end position="61"/>
    </location>
</feature>
<feature type="region of interest" description="Disordered" evidence="1">
    <location>
        <begin position="14"/>
        <end position="124"/>
    </location>
</feature>
<comment type="caution">
    <text evidence="2">The sequence shown here is derived from an EMBL/GenBank/DDBJ whole genome shotgun (WGS) entry which is preliminary data.</text>
</comment>
<evidence type="ECO:0000313" key="3">
    <source>
        <dbReference type="Proteomes" id="UP000599074"/>
    </source>
</evidence>
<organism evidence="2 3">
    <name type="scientific">Planosporangium mesophilum</name>
    <dbReference type="NCBI Taxonomy" id="689768"/>
    <lineage>
        <taxon>Bacteria</taxon>
        <taxon>Bacillati</taxon>
        <taxon>Actinomycetota</taxon>
        <taxon>Actinomycetes</taxon>
        <taxon>Micromonosporales</taxon>
        <taxon>Micromonosporaceae</taxon>
        <taxon>Planosporangium</taxon>
    </lineage>
</organism>
<feature type="compositionally biased region" description="Acidic residues" evidence="1">
    <location>
        <begin position="104"/>
        <end position="115"/>
    </location>
</feature>
<dbReference type="Proteomes" id="UP000599074">
    <property type="component" value="Unassembled WGS sequence"/>
</dbReference>
<evidence type="ECO:0000256" key="1">
    <source>
        <dbReference type="SAM" id="MobiDB-lite"/>
    </source>
</evidence>
<accession>A0A8J3TDC6</accession>
<feature type="compositionally biased region" description="Basic and acidic residues" evidence="1">
    <location>
        <begin position="80"/>
        <end position="102"/>
    </location>
</feature>
<keyword evidence="3" id="KW-1185">Reference proteome</keyword>
<name>A0A8J3TDC6_9ACTN</name>
<gene>
    <name evidence="2" type="ORF">Pme01_42950</name>
</gene>
<proteinExistence type="predicted"/>
<protein>
    <submittedName>
        <fullName evidence="2">Uncharacterized protein</fullName>
    </submittedName>
</protein>
<evidence type="ECO:0000313" key="2">
    <source>
        <dbReference type="EMBL" id="GII24698.1"/>
    </source>
</evidence>
<dbReference type="AlphaFoldDB" id="A0A8J3TDC6"/>
<feature type="region of interest" description="Disordered" evidence="1">
    <location>
        <begin position="136"/>
        <end position="159"/>
    </location>
</feature>
<feature type="compositionally biased region" description="Basic and acidic residues" evidence="1">
    <location>
        <begin position="148"/>
        <end position="159"/>
    </location>
</feature>
<reference evidence="2" key="1">
    <citation type="submission" date="2021-01" db="EMBL/GenBank/DDBJ databases">
        <title>Whole genome shotgun sequence of Planosporangium mesophilum NBRC 109066.</title>
        <authorList>
            <person name="Komaki H."/>
            <person name="Tamura T."/>
        </authorList>
    </citation>
    <scope>NUCLEOTIDE SEQUENCE</scope>
    <source>
        <strain evidence="2">NBRC 109066</strain>
    </source>
</reference>
<sequence length="159" mass="16967">MFASAALVANSNACRDGRCGRHAGTSRFRHERAVSGSPPNRARGLRDQFSSAPTGERSQSRFCPVSEVNEMSQQSVGAPEADRQERERAVLGDQDRDGRAGDDTVVDEVAVDDPGSDTGQVLGQSVPIRRHVAEAVPGSPETGAVYTEEGRPSAEKPYT</sequence>
<dbReference type="EMBL" id="BOON01000040">
    <property type="protein sequence ID" value="GII24698.1"/>
    <property type="molecule type" value="Genomic_DNA"/>
</dbReference>